<dbReference type="FunFam" id="3.40.50.720:FF:000084">
    <property type="entry name" value="Short-chain dehydrogenase reductase"/>
    <property type="match status" value="1"/>
</dbReference>
<organism evidence="3 4">
    <name type="scientific">Sphingomonas sanxanigenens DSM 19645 = NX02</name>
    <dbReference type="NCBI Taxonomy" id="1123269"/>
    <lineage>
        <taxon>Bacteria</taxon>
        <taxon>Pseudomonadati</taxon>
        <taxon>Pseudomonadota</taxon>
        <taxon>Alphaproteobacteria</taxon>
        <taxon>Sphingomonadales</taxon>
        <taxon>Sphingomonadaceae</taxon>
        <taxon>Sphingomonas</taxon>
    </lineage>
</organism>
<dbReference type="InterPro" id="IPR036291">
    <property type="entry name" value="NAD(P)-bd_dom_sf"/>
</dbReference>
<dbReference type="RefSeq" id="WP_025291562.1">
    <property type="nucleotide sequence ID" value="NZ_CP006644.1"/>
</dbReference>
<reference evidence="3 4" key="1">
    <citation type="submission" date="2013-07" db="EMBL/GenBank/DDBJ databases">
        <title>Completed genome of Sphingomonas sanxanigenens NX02.</title>
        <authorList>
            <person name="Ma T."/>
            <person name="Huang H."/>
            <person name="Wu M."/>
            <person name="Li X."/>
            <person name="Li G."/>
        </authorList>
    </citation>
    <scope>NUCLEOTIDE SEQUENCE [LARGE SCALE GENOMIC DNA]</scope>
    <source>
        <strain evidence="3 4">NX02</strain>
    </source>
</reference>
<dbReference type="PANTHER" id="PTHR42879">
    <property type="entry name" value="3-OXOACYL-(ACYL-CARRIER-PROTEIN) REDUCTASE"/>
    <property type="match status" value="1"/>
</dbReference>
<dbReference type="eggNOG" id="COG1028">
    <property type="taxonomic scope" value="Bacteria"/>
</dbReference>
<evidence type="ECO:0000256" key="2">
    <source>
        <dbReference type="RuleBase" id="RU000363"/>
    </source>
</evidence>
<dbReference type="PATRIC" id="fig|1123269.5.peg.1535"/>
<dbReference type="Pfam" id="PF00106">
    <property type="entry name" value="adh_short"/>
    <property type="match status" value="1"/>
</dbReference>
<dbReference type="OrthoDB" id="9793325at2"/>
<proteinExistence type="inferred from homology"/>
<dbReference type="STRING" id="1123269.NX02_07870"/>
<dbReference type="InterPro" id="IPR002347">
    <property type="entry name" value="SDR_fam"/>
</dbReference>
<evidence type="ECO:0000256" key="1">
    <source>
        <dbReference type="ARBA" id="ARBA00006484"/>
    </source>
</evidence>
<gene>
    <name evidence="3" type="ORF">NX02_07870</name>
</gene>
<accession>W0AAE9</accession>
<dbReference type="PRINTS" id="PR00080">
    <property type="entry name" value="SDRFAMILY"/>
</dbReference>
<dbReference type="InterPro" id="IPR050259">
    <property type="entry name" value="SDR"/>
</dbReference>
<sequence length="271" mass="28137">MPGPFENAPLDGKRALVTGSSSGLGEGIALRLAQEGAAVCLHGRNEERLAAARERVAQAGGEVHAVSGSLSDDESAAGVFAGAHAALGGIDILVNNAGGESAGTGTMPWFDVDAALWNKAYNSNVGSIVRLVRLAVPGMRERGWGRIIQLSSESADFPMTVIPDYQAAKLAIRSLTRSLAMALSRTGITSNSISPGLTHSDGPDRWLKSMAKAQGWDDDWASITAHVQDGMISNFAGRIGEPADIAHVVAFLADPRAGFINGIDIPANGGR</sequence>
<dbReference type="HOGENOM" id="CLU_010194_1_2_5"/>
<dbReference type="KEGG" id="ssan:NX02_07870"/>
<dbReference type="PRINTS" id="PR00081">
    <property type="entry name" value="GDHRDH"/>
</dbReference>
<dbReference type="SUPFAM" id="SSF51735">
    <property type="entry name" value="NAD(P)-binding Rossmann-fold domains"/>
    <property type="match status" value="1"/>
</dbReference>
<dbReference type="Proteomes" id="UP000018851">
    <property type="component" value="Chromosome"/>
</dbReference>
<name>W0AAE9_9SPHN</name>
<dbReference type="EMBL" id="CP006644">
    <property type="protein sequence ID" value="AHE53298.1"/>
    <property type="molecule type" value="Genomic_DNA"/>
</dbReference>
<dbReference type="AlphaFoldDB" id="W0AAE9"/>
<evidence type="ECO:0000313" key="4">
    <source>
        <dbReference type="Proteomes" id="UP000018851"/>
    </source>
</evidence>
<protein>
    <submittedName>
        <fullName evidence="3">Short-chain dehydrogenase</fullName>
    </submittedName>
</protein>
<keyword evidence="4" id="KW-1185">Reference proteome</keyword>
<dbReference type="PANTHER" id="PTHR42879:SF6">
    <property type="entry name" value="NADPH-DEPENDENT REDUCTASE BACG"/>
    <property type="match status" value="1"/>
</dbReference>
<comment type="similarity">
    <text evidence="1 2">Belongs to the short-chain dehydrogenases/reductases (SDR) family.</text>
</comment>
<dbReference type="Gene3D" id="3.40.50.720">
    <property type="entry name" value="NAD(P)-binding Rossmann-like Domain"/>
    <property type="match status" value="1"/>
</dbReference>
<evidence type="ECO:0000313" key="3">
    <source>
        <dbReference type="EMBL" id="AHE53298.1"/>
    </source>
</evidence>